<evidence type="ECO:0000313" key="12">
    <source>
        <dbReference type="EMBL" id="KAJ3581997.1"/>
    </source>
</evidence>
<dbReference type="GO" id="GO:0001750">
    <property type="term" value="C:photoreceptor outer segment"/>
    <property type="evidence" value="ECO:0007669"/>
    <property type="project" value="UniProtKB-SubCell"/>
</dbReference>
<keyword evidence="8" id="KW-0677">Repeat</keyword>
<evidence type="ECO:0000256" key="1">
    <source>
        <dbReference type="ARBA" id="ARBA00004437"/>
    </source>
</evidence>
<keyword evidence="6" id="KW-0358">Heparin-binding</keyword>
<dbReference type="OrthoDB" id="8965174at2759"/>
<dbReference type="PANTHER" id="PTHR12199:SF5">
    <property type="entry name" value="MUCIN-2-LIKE ISOFORM X1"/>
    <property type="match status" value="1"/>
</dbReference>
<organism evidence="12 13">
    <name type="scientific">Muraenolepis orangiensis</name>
    <name type="common">Patagonian moray cod</name>
    <dbReference type="NCBI Taxonomy" id="630683"/>
    <lineage>
        <taxon>Eukaryota</taxon>
        <taxon>Metazoa</taxon>
        <taxon>Chordata</taxon>
        <taxon>Craniata</taxon>
        <taxon>Vertebrata</taxon>
        <taxon>Euteleostomi</taxon>
        <taxon>Actinopterygii</taxon>
        <taxon>Neopterygii</taxon>
        <taxon>Teleostei</taxon>
        <taxon>Neoteleostei</taxon>
        <taxon>Acanthomorphata</taxon>
        <taxon>Zeiogadaria</taxon>
        <taxon>Gadariae</taxon>
        <taxon>Gadiformes</taxon>
        <taxon>Muraenolepidoidei</taxon>
        <taxon>Muraenolepididae</taxon>
        <taxon>Muraenolepis</taxon>
    </lineage>
</organism>
<evidence type="ECO:0000256" key="8">
    <source>
        <dbReference type="ARBA" id="ARBA00022737"/>
    </source>
</evidence>
<dbReference type="Pfam" id="PF01390">
    <property type="entry name" value="SEA"/>
    <property type="match status" value="2"/>
</dbReference>
<dbReference type="SUPFAM" id="SSF82671">
    <property type="entry name" value="SEA domain"/>
    <property type="match status" value="1"/>
</dbReference>
<dbReference type="AlphaFoldDB" id="A0A9Q0I0M9"/>
<feature type="domain" description="SEA" evidence="11">
    <location>
        <begin position="897"/>
        <end position="1016"/>
    </location>
</feature>
<dbReference type="GO" id="GO:0033165">
    <property type="term" value="C:interphotoreceptor matrix"/>
    <property type="evidence" value="ECO:0007669"/>
    <property type="project" value="UniProtKB-SubCell"/>
</dbReference>
<evidence type="ECO:0000259" key="11">
    <source>
        <dbReference type="PROSITE" id="PS50024"/>
    </source>
</evidence>
<comment type="subcellular location">
    <subcellularLocation>
        <location evidence="2">Cell projection</location>
        <location evidence="2">Cilium</location>
        <location evidence="2">Photoreceptor outer segment</location>
    </subcellularLocation>
    <subcellularLocation>
        <location evidence="1">Photoreceptor inner segment</location>
    </subcellularLocation>
    <subcellularLocation>
        <location evidence="3">Secreted</location>
        <location evidence="3">Extracellular space</location>
        <location evidence="3">Extracellular matrix</location>
        <location evidence="3">Interphotoreceptor matrix</location>
    </subcellularLocation>
</comment>
<comment type="caution">
    <text evidence="12">The sequence shown here is derived from an EMBL/GenBank/DDBJ whole genome shotgun (WGS) entry which is preliminary data.</text>
</comment>
<evidence type="ECO:0000256" key="7">
    <source>
        <dbReference type="ARBA" id="ARBA00022729"/>
    </source>
</evidence>
<dbReference type="InterPro" id="IPR036364">
    <property type="entry name" value="SEA_dom_sf"/>
</dbReference>
<dbReference type="GO" id="GO:0007601">
    <property type="term" value="P:visual perception"/>
    <property type="evidence" value="ECO:0007669"/>
    <property type="project" value="InterPro"/>
</dbReference>
<dbReference type="GO" id="GO:0008201">
    <property type="term" value="F:heparin binding"/>
    <property type="evidence" value="ECO:0007669"/>
    <property type="project" value="UniProtKB-KW"/>
</dbReference>
<feature type="non-terminal residue" evidence="12">
    <location>
        <position position="1142"/>
    </location>
</feature>
<evidence type="ECO:0000256" key="4">
    <source>
        <dbReference type="ARBA" id="ARBA00022525"/>
    </source>
</evidence>
<keyword evidence="9" id="KW-0325">Glycoprotein</keyword>
<sequence length="1142" mass="123754">CDGIFVRRYGRLFAFTEVVAFSRSSTGNARVEVQLVFNETASPQEIPSSEDVVETLQIAAANTTAGSISFDSDSIVVKGMLKLSIFDPVIKCDGIFVRRYGRLFAFTEVVAFSRSSTGNARVEVQLVFNETASPQEIPSSEDVVETLQIAAANTTAGSISFDSDSIVVKGMLKLSIFDPVIKCDGIFVRRYGRLFAFTEVVAFSRSSTGNARVEVQLVFNETASPQEIPSSEDVVETLQIAAANTTAGSISFDSDSIVVKGMLKLSIFDPVIKCDGIFVRRYGRLFAFTEVVAFSRSSTGNARVEVQLVFNETASPQEIPSSEDVVETLQIAAANTTAGSISFDSDSIVVKGMLKLSIFDPVIKCDGIFVRRYGRLFAFTEVVAFSRSSTGNARVEVQLVFNETASPQEIPSSEDVVETLQIAAANTTAGSISFDSDSIVVKGMLKLSIFDPVIKCDGIFVRRYGRLFAFTEVVAFSRSSTGNARVEVQLVFNETASPQEIPSSEDVVETLQIAAANTTAGSISFDSDSIVVKGMLKLSIFDPVIKCDGIFVRRYGRLFAFTEVVAFSRSSTGNARVEVQLVFNETASPQEIPSSEDVVETLQIAAANTTAGSISFDSDSIVVKGMLKLSIFDPVIKCDGIFVRRYGRLFAFTEVVAFSRSSTGNARVEVQLVFNETASPQEIPSSEDVVETLQIAAANTTAGSISFDSDSIVVKGMLKLSIFDPVIKCDGIFVRRYGRLFAFTEVVAFSRSSTGNARVEVQLVFNETASPQEIPSSEDVVETLQIAAANTTAGSISFDSDSIVVKGMLKLSIFDPVIKCDGIFVRRYGRLFAFTEVVAFSRSSTGNARVEVQLVFNETASPQEIPSSEDVVETLRIAAANTTAGSISFDSDSIVVKAPPTSFSLVVTIMHIFKQQLSNKTSPEYQALESMVVTTCNSIYMAQYGNDFLRTAVLQFRPATVTRMENTELDLELVFNETASSLPTEEDVAQTLRTTNISSDDVMFVLSTIVVERINTTTTTAVQSASTSPPNTSGVTLVDVRLQFRSSFGETFSAALSDPSSPAFKERATQIKSGLEPFYKSAFTSFDSLEVTEFRSGSIVNILLMKFTTAPNSKQIADVLIEAAKTITEFHIDTSSISVNDI</sequence>
<evidence type="ECO:0000256" key="10">
    <source>
        <dbReference type="ARBA" id="ARBA00023273"/>
    </source>
</evidence>
<dbReference type="SMART" id="SM00200">
    <property type="entry name" value="SEA"/>
    <property type="match status" value="2"/>
</dbReference>
<feature type="non-terminal residue" evidence="12">
    <location>
        <position position="1"/>
    </location>
</feature>
<evidence type="ECO:0000313" key="13">
    <source>
        <dbReference type="Proteomes" id="UP001148018"/>
    </source>
</evidence>
<accession>A0A9Q0I0M9</accession>
<dbReference type="EMBL" id="JANIIK010001686">
    <property type="protein sequence ID" value="KAJ3581997.1"/>
    <property type="molecule type" value="Genomic_DNA"/>
</dbReference>
<evidence type="ECO:0000256" key="2">
    <source>
        <dbReference type="ARBA" id="ARBA00004504"/>
    </source>
</evidence>
<keyword evidence="13" id="KW-1185">Reference proteome</keyword>
<feature type="domain" description="SEA" evidence="11">
    <location>
        <begin position="1036"/>
        <end position="1142"/>
    </location>
</feature>
<dbReference type="Gene3D" id="3.30.70.960">
    <property type="entry name" value="SEA domain"/>
    <property type="match status" value="2"/>
</dbReference>
<keyword evidence="10" id="KW-0966">Cell projection</keyword>
<reference evidence="12" key="1">
    <citation type="submission" date="2022-07" db="EMBL/GenBank/DDBJ databases">
        <title>Chromosome-level genome of Muraenolepis orangiensis.</title>
        <authorList>
            <person name="Kim J."/>
        </authorList>
    </citation>
    <scope>NUCLEOTIDE SEQUENCE</scope>
    <source>
        <strain evidence="12">KU_S4_2022</strain>
        <tissue evidence="12">Muscle</tissue>
    </source>
</reference>
<name>A0A9Q0I0M9_9TELE</name>
<dbReference type="GO" id="GO:0001917">
    <property type="term" value="C:photoreceptor inner segment"/>
    <property type="evidence" value="ECO:0007669"/>
    <property type="project" value="UniProtKB-SubCell"/>
</dbReference>
<dbReference type="InterPro" id="IPR039861">
    <property type="entry name" value="IMPG"/>
</dbReference>
<keyword evidence="5" id="KW-0272">Extracellular matrix</keyword>
<evidence type="ECO:0000256" key="3">
    <source>
        <dbReference type="ARBA" id="ARBA00004593"/>
    </source>
</evidence>
<evidence type="ECO:0000256" key="5">
    <source>
        <dbReference type="ARBA" id="ARBA00022530"/>
    </source>
</evidence>
<proteinExistence type="predicted"/>
<keyword evidence="7" id="KW-0732">Signal</keyword>
<dbReference type="InterPro" id="IPR000082">
    <property type="entry name" value="SEA_dom"/>
</dbReference>
<dbReference type="PROSITE" id="PS50024">
    <property type="entry name" value="SEA"/>
    <property type="match status" value="2"/>
</dbReference>
<evidence type="ECO:0000256" key="6">
    <source>
        <dbReference type="ARBA" id="ARBA00022674"/>
    </source>
</evidence>
<protein>
    <recommendedName>
        <fullName evidence="11">SEA domain-containing protein</fullName>
    </recommendedName>
</protein>
<gene>
    <name evidence="12" type="ORF">NHX12_016003</name>
</gene>
<dbReference type="PANTHER" id="PTHR12199">
    <property type="entry name" value="INTERPHOTORECEPTOR MATRIX PROTEOGLYCAN"/>
    <property type="match status" value="1"/>
</dbReference>
<evidence type="ECO:0000256" key="9">
    <source>
        <dbReference type="ARBA" id="ARBA00023180"/>
    </source>
</evidence>
<dbReference type="Proteomes" id="UP001148018">
    <property type="component" value="Unassembled WGS sequence"/>
</dbReference>
<keyword evidence="4" id="KW-0964">Secreted</keyword>